<dbReference type="AlphaFoldDB" id="A0A2J6SPX3"/>
<dbReference type="EMBL" id="KZ613895">
    <property type="protein sequence ID" value="PMD52825.1"/>
    <property type="molecule type" value="Genomic_DNA"/>
</dbReference>
<dbReference type="STRING" id="1095630.A0A2J6SPX3"/>
<proteinExistence type="inferred from homology"/>
<dbReference type="SUPFAM" id="SSF52922">
    <property type="entry name" value="TK C-terminal domain-like"/>
    <property type="match status" value="1"/>
</dbReference>
<dbReference type="InterPro" id="IPR029061">
    <property type="entry name" value="THDP-binding"/>
</dbReference>
<comment type="similarity">
    <text evidence="4">Belongs to the transketolase family.</text>
</comment>
<dbReference type="GO" id="GO:0006098">
    <property type="term" value="P:pentose-phosphate shunt"/>
    <property type="evidence" value="ECO:0007669"/>
    <property type="project" value="TreeGrafter"/>
</dbReference>
<evidence type="ECO:0000256" key="2">
    <source>
        <dbReference type="ARBA" id="ARBA00001946"/>
    </source>
</evidence>
<evidence type="ECO:0000256" key="6">
    <source>
        <dbReference type="ARBA" id="ARBA00022723"/>
    </source>
</evidence>
<organism evidence="10 11">
    <name type="scientific">Hyaloscypha bicolor E</name>
    <dbReference type="NCBI Taxonomy" id="1095630"/>
    <lineage>
        <taxon>Eukaryota</taxon>
        <taxon>Fungi</taxon>
        <taxon>Dikarya</taxon>
        <taxon>Ascomycota</taxon>
        <taxon>Pezizomycotina</taxon>
        <taxon>Leotiomycetes</taxon>
        <taxon>Helotiales</taxon>
        <taxon>Hyaloscyphaceae</taxon>
        <taxon>Hyaloscypha</taxon>
        <taxon>Hyaloscypha bicolor</taxon>
    </lineage>
</organism>
<dbReference type="InterPro" id="IPR009014">
    <property type="entry name" value="Transketo_C/PFOR_II"/>
</dbReference>
<keyword evidence="8" id="KW-0786">Thiamine pyrophosphate</keyword>
<dbReference type="SMART" id="SM00861">
    <property type="entry name" value="Transket_pyr"/>
    <property type="match status" value="1"/>
</dbReference>
<dbReference type="GO" id="GO:0046872">
    <property type="term" value="F:metal ion binding"/>
    <property type="evidence" value="ECO:0007669"/>
    <property type="project" value="UniProtKB-KW"/>
</dbReference>
<dbReference type="InterPro" id="IPR055152">
    <property type="entry name" value="Transketolase-like_C_2"/>
</dbReference>
<dbReference type="Proteomes" id="UP000235371">
    <property type="component" value="Unassembled WGS sequence"/>
</dbReference>
<dbReference type="InterPro" id="IPR005475">
    <property type="entry name" value="Transketolase-like_Pyr-bd"/>
</dbReference>
<keyword evidence="11" id="KW-1185">Reference proteome</keyword>
<keyword evidence="5" id="KW-0808">Transferase</keyword>
<dbReference type="CDD" id="cd07033">
    <property type="entry name" value="TPP_PYR_DXS_TK_like"/>
    <property type="match status" value="1"/>
</dbReference>
<dbReference type="Pfam" id="PF02779">
    <property type="entry name" value="Transket_pyr"/>
    <property type="match status" value="1"/>
</dbReference>
<evidence type="ECO:0000256" key="7">
    <source>
        <dbReference type="ARBA" id="ARBA00022842"/>
    </source>
</evidence>
<dbReference type="InParanoid" id="A0A2J6SPX3"/>
<accession>A0A2J6SPX3</accession>
<dbReference type="PANTHER" id="PTHR43522">
    <property type="entry name" value="TRANSKETOLASE"/>
    <property type="match status" value="1"/>
</dbReference>
<comment type="cofactor">
    <cofactor evidence="3">
        <name>thiamine diphosphate</name>
        <dbReference type="ChEBI" id="CHEBI:58937"/>
    </cofactor>
</comment>
<evidence type="ECO:0000256" key="4">
    <source>
        <dbReference type="ARBA" id="ARBA00007131"/>
    </source>
</evidence>
<gene>
    <name evidence="10" type="ORF">K444DRAFT_656191</name>
</gene>
<dbReference type="GeneID" id="36594144"/>
<evidence type="ECO:0000259" key="9">
    <source>
        <dbReference type="SMART" id="SM00861"/>
    </source>
</evidence>
<dbReference type="RefSeq" id="XP_024729729.1">
    <property type="nucleotide sequence ID" value="XM_024886067.1"/>
</dbReference>
<keyword evidence="6" id="KW-0479">Metal-binding</keyword>
<dbReference type="SUPFAM" id="SSF52518">
    <property type="entry name" value="Thiamin diphosphate-binding fold (THDP-binding)"/>
    <property type="match status" value="2"/>
</dbReference>
<dbReference type="Gene3D" id="3.40.50.920">
    <property type="match status" value="1"/>
</dbReference>
<keyword evidence="7" id="KW-0460">Magnesium</keyword>
<dbReference type="Pfam" id="PF22613">
    <property type="entry name" value="Transketolase_C_1"/>
    <property type="match status" value="1"/>
</dbReference>
<dbReference type="OrthoDB" id="10267175at2759"/>
<protein>
    <recommendedName>
        <fullName evidence="9">Transketolase-like pyrimidine-binding domain-containing protein</fullName>
    </recommendedName>
</protein>
<feature type="domain" description="Transketolase-like pyrimidine-binding" evidence="9">
    <location>
        <begin position="379"/>
        <end position="553"/>
    </location>
</feature>
<reference evidence="10 11" key="1">
    <citation type="submission" date="2016-04" db="EMBL/GenBank/DDBJ databases">
        <title>A degradative enzymes factory behind the ericoid mycorrhizal symbiosis.</title>
        <authorList>
            <consortium name="DOE Joint Genome Institute"/>
            <person name="Martino E."/>
            <person name="Morin E."/>
            <person name="Grelet G."/>
            <person name="Kuo A."/>
            <person name="Kohler A."/>
            <person name="Daghino S."/>
            <person name="Barry K."/>
            <person name="Choi C."/>
            <person name="Cichocki N."/>
            <person name="Clum A."/>
            <person name="Copeland A."/>
            <person name="Hainaut M."/>
            <person name="Haridas S."/>
            <person name="Labutti K."/>
            <person name="Lindquist E."/>
            <person name="Lipzen A."/>
            <person name="Khouja H.-R."/>
            <person name="Murat C."/>
            <person name="Ohm R."/>
            <person name="Olson A."/>
            <person name="Spatafora J."/>
            <person name="Veneault-Fourrey C."/>
            <person name="Henrissat B."/>
            <person name="Grigoriev I."/>
            <person name="Martin F."/>
            <person name="Perotto S."/>
        </authorList>
    </citation>
    <scope>NUCLEOTIDE SEQUENCE [LARGE SCALE GENOMIC DNA]</scope>
    <source>
        <strain evidence="10 11">E</strain>
    </source>
</reference>
<dbReference type="GO" id="GO:0005829">
    <property type="term" value="C:cytosol"/>
    <property type="evidence" value="ECO:0007669"/>
    <property type="project" value="TreeGrafter"/>
</dbReference>
<evidence type="ECO:0000256" key="3">
    <source>
        <dbReference type="ARBA" id="ARBA00001964"/>
    </source>
</evidence>
<dbReference type="GO" id="GO:0004802">
    <property type="term" value="F:transketolase activity"/>
    <property type="evidence" value="ECO:0007669"/>
    <property type="project" value="TreeGrafter"/>
</dbReference>
<dbReference type="InterPro" id="IPR033247">
    <property type="entry name" value="Transketolase_fam"/>
</dbReference>
<dbReference type="Gene3D" id="3.40.50.970">
    <property type="match status" value="2"/>
</dbReference>
<evidence type="ECO:0000256" key="1">
    <source>
        <dbReference type="ARBA" id="ARBA00001941"/>
    </source>
</evidence>
<sequence length="716" mass="78368">MNGHMNGHTSGTKLANGALSPYDDQHAVNEIRKFVIDICRQNGGGHGGSAIGMAPLAVALWRHTMRYNPSNPNWFDRDRFVLSNGHAAMLLYAMLHITGYKDMTVDEIKMYADAKAVDKTTGKWKSTICHGHPEREVPGVEVTTGPLGQGIANAVGLAIASKHYAATFNKEDHQLVASRIYCTTGDGCIQEGVALEAMAIAGRLGLSNLTLCYDNNDVTCDGPLNWIVTEDTNAKVRAMGWHVIDVFDGDTSVENIIAALEAAKLEKDRPTFINIRTTIGYGTTTAGTFKSHHGTYSDDDAAKHLAPGVTSTHQLSQNALEYFRSTVEEGKKWEDNWNLKLEIYSIAYPKEAKLFKERMEGKKDFERTLTSLSIPSELQPTRQFNGTVFNELISMVPNIIAGGADLWNSNQMGDQSTRILDSLHPEGRVIRYGIREHAMASISNGLAAYSPGGILPITATFFMFYLYAAPGVRMGALSNLQVIHVATHDSIGEGQNGQTHQPVELDSLYRAMPNLLYIRPADAEEVLGAWLTALGAKETPSIISLARDPAVTAIPKTSRLQVQRGGYVILEKENATVTLISCGSELQFAYPAAQRLDSEGIPTRVVSMPCMKLFERQPQEYQAGSAKIPEASIPVSIVLDSVLSNSPHIISVEAYVASMWARFCTASIAMDSFGYSGLGRENFARFGIDDDGIVSKVKRHIGETNGKKRRHWTLLK</sequence>
<dbReference type="Pfam" id="PF00456">
    <property type="entry name" value="Transketolase_N"/>
    <property type="match status" value="1"/>
</dbReference>
<evidence type="ECO:0000313" key="11">
    <source>
        <dbReference type="Proteomes" id="UP000235371"/>
    </source>
</evidence>
<comment type="cofactor">
    <cofactor evidence="1">
        <name>Co(2+)</name>
        <dbReference type="ChEBI" id="CHEBI:48828"/>
    </cofactor>
</comment>
<dbReference type="InterPro" id="IPR020826">
    <property type="entry name" value="Transketolase_BS"/>
</dbReference>
<comment type="cofactor">
    <cofactor evidence="2">
        <name>Mg(2+)</name>
        <dbReference type="ChEBI" id="CHEBI:18420"/>
    </cofactor>
</comment>
<dbReference type="InterPro" id="IPR005474">
    <property type="entry name" value="Transketolase_N"/>
</dbReference>
<dbReference type="PROSITE" id="PS00802">
    <property type="entry name" value="TRANSKETOLASE_2"/>
    <property type="match status" value="1"/>
</dbReference>
<name>A0A2J6SPX3_9HELO</name>
<dbReference type="GO" id="GO:0005634">
    <property type="term" value="C:nucleus"/>
    <property type="evidence" value="ECO:0007669"/>
    <property type="project" value="TreeGrafter"/>
</dbReference>
<dbReference type="PANTHER" id="PTHR43522:SF6">
    <property type="entry name" value="TRANSKETOLASE-LIKE PYRIMIDINE-BINDING DOMAIN-CONTAINING PROTEIN-RELATED"/>
    <property type="match status" value="1"/>
</dbReference>
<evidence type="ECO:0000256" key="5">
    <source>
        <dbReference type="ARBA" id="ARBA00022679"/>
    </source>
</evidence>
<evidence type="ECO:0000256" key="8">
    <source>
        <dbReference type="ARBA" id="ARBA00023052"/>
    </source>
</evidence>
<dbReference type="CDD" id="cd02012">
    <property type="entry name" value="TPP_TK"/>
    <property type="match status" value="1"/>
</dbReference>
<evidence type="ECO:0000313" key="10">
    <source>
        <dbReference type="EMBL" id="PMD52825.1"/>
    </source>
</evidence>